<sequence>MLRILFISVPLALFFLEISATTHWIVTETGKIQSKDDTMFDMKNPDDLLGFLELEKKVASIENLTRLVAKRARFAEESDKIYFGENQPIECKKAIPIEDCNFYQSSSLITKESETLLQGYVESVDKFPECAALNFSLNFYEHLPAMQERLLLKMNPERAVLPTAKLDMFGKRVAAHLKANQTNWQLYNLATLFWRAKGEPVKAVNCIRQALLRSPSSYKHVTLLHLGNVFHQSKRSVEAAIILHAAIDHSSDEPESHWTLGNIYSVLGDYQRAIMCYKNALRLDKSLPIVEKNLLAVECHVSVNQALSEVMERLQELLSDLEDAKLLKQQRSRIESLVHKYKSITNIAERNFGTEVGNRIMDLDDRLKSLVDMVKTLSENMDFEKRVLTKLNPQEGECLFLEEIDAAVLYSSFEHRISDILNEGLNLKKGENHPLPWHPPMCEEDFRRKFPQIPNNVMNNFLSPGKSNKLKAQPSLMKHLREFVDAELEADEELGQRIHAALEKVVFFYFLSYFGLQKIHISRLIHRHHLVSIKVGRYRATIENYLIQFAIIGLCYSENSKFLLSLQRLTSFSWHISIPLVEICPTACLWKLIAVK</sequence>
<dbReference type="GO" id="GO:0005737">
    <property type="term" value="C:cytoplasm"/>
    <property type="evidence" value="ECO:0007669"/>
    <property type="project" value="TreeGrafter"/>
</dbReference>
<evidence type="ECO:0000256" key="5">
    <source>
        <dbReference type="SAM" id="SignalP"/>
    </source>
</evidence>
<name>A0A8S1D8D7_9INSE</name>
<dbReference type="PANTHER" id="PTHR16091">
    <property type="entry name" value="TTC17 PROTEIN"/>
    <property type="match status" value="1"/>
</dbReference>
<dbReference type="PROSITE" id="PS50005">
    <property type="entry name" value="TPR"/>
    <property type="match status" value="1"/>
</dbReference>
<feature type="chain" id="PRO_5035941983" description="Tetratricopeptide repeat protein 17" evidence="5">
    <location>
        <begin position="21"/>
        <end position="596"/>
    </location>
</feature>
<evidence type="ECO:0008006" key="8">
    <source>
        <dbReference type="Google" id="ProtNLM"/>
    </source>
</evidence>
<evidence type="ECO:0000256" key="1">
    <source>
        <dbReference type="ARBA" id="ARBA00022737"/>
    </source>
</evidence>
<dbReference type="InterPro" id="IPR019734">
    <property type="entry name" value="TPR_rpt"/>
</dbReference>
<reference evidence="6 7" key="1">
    <citation type="submission" date="2020-04" db="EMBL/GenBank/DDBJ databases">
        <authorList>
            <person name="Alioto T."/>
            <person name="Alioto T."/>
            <person name="Gomez Garrido J."/>
        </authorList>
    </citation>
    <scope>NUCLEOTIDE SEQUENCE [LARGE SCALE GENOMIC DNA]</scope>
</reference>
<dbReference type="InterPro" id="IPR011990">
    <property type="entry name" value="TPR-like_helical_dom_sf"/>
</dbReference>
<organism evidence="6 7">
    <name type="scientific">Cloeon dipterum</name>
    <dbReference type="NCBI Taxonomy" id="197152"/>
    <lineage>
        <taxon>Eukaryota</taxon>
        <taxon>Metazoa</taxon>
        <taxon>Ecdysozoa</taxon>
        <taxon>Arthropoda</taxon>
        <taxon>Hexapoda</taxon>
        <taxon>Insecta</taxon>
        <taxon>Pterygota</taxon>
        <taxon>Palaeoptera</taxon>
        <taxon>Ephemeroptera</taxon>
        <taxon>Pisciforma</taxon>
        <taxon>Baetidae</taxon>
        <taxon>Cloeon</taxon>
    </lineage>
</organism>
<feature type="coiled-coil region" evidence="4">
    <location>
        <begin position="304"/>
        <end position="331"/>
    </location>
</feature>
<keyword evidence="4" id="KW-0175">Coiled coil</keyword>
<evidence type="ECO:0000256" key="2">
    <source>
        <dbReference type="ARBA" id="ARBA00022803"/>
    </source>
</evidence>
<feature type="signal peptide" evidence="5">
    <location>
        <begin position="1"/>
        <end position="20"/>
    </location>
</feature>
<evidence type="ECO:0000256" key="3">
    <source>
        <dbReference type="PROSITE-ProRule" id="PRU00339"/>
    </source>
</evidence>
<gene>
    <name evidence="6" type="ORF">CLODIP_2_CD13607</name>
</gene>
<protein>
    <recommendedName>
        <fullName evidence="8">Tetratricopeptide repeat protein 17</fullName>
    </recommendedName>
</protein>
<dbReference type="Gene3D" id="1.25.40.10">
    <property type="entry name" value="Tetratricopeptide repeat domain"/>
    <property type="match status" value="1"/>
</dbReference>
<dbReference type="GO" id="GO:0015629">
    <property type="term" value="C:actin cytoskeleton"/>
    <property type="evidence" value="ECO:0007669"/>
    <property type="project" value="TreeGrafter"/>
</dbReference>
<dbReference type="OrthoDB" id="2115703at2759"/>
<keyword evidence="7" id="KW-1185">Reference proteome</keyword>
<keyword evidence="1" id="KW-0677">Repeat</keyword>
<dbReference type="InterPro" id="IPR013105">
    <property type="entry name" value="TPR_2"/>
</dbReference>
<dbReference type="GO" id="GO:0030041">
    <property type="term" value="P:actin filament polymerization"/>
    <property type="evidence" value="ECO:0007669"/>
    <property type="project" value="TreeGrafter"/>
</dbReference>
<dbReference type="AlphaFoldDB" id="A0A8S1D8D7"/>
<dbReference type="SUPFAM" id="SSF48452">
    <property type="entry name" value="TPR-like"/>
    <property type="match status" value="1"/>
</dbReference>
<evidence type="ECO:0000256" key="4">
    <source>
        <dbReference type="SAM" id="Coils"/>
    </source>
</evidence>
<dbReference type="SMART" id="SM00028">
    <property type="entry name" value="TPR"/>
    <property type="match status" value="3"/>
</dbReference>
<keyword evidence="2 3" id="KW-0802">TPR repeat</keyword>
<dbReference type="Pfam" id="PF07719">
    <property type="entry name" value="TPR_2"/>
    <property type="match status" value="1"/>
</dbReference>
<feature type="repeat" description="TPR" evidence="3">
    <location>
        <begin position="254"/>
        <end position="287"/>
    </location>
</feature>
<evidence type="ECO:0000313" key="7">
    <source>
        <dbReference type="Proteomes" id="UP000494165"/>
    </source>
</evidence>
<evidence type="ECO:0000313" key="6">
    <source>
        <dbReference type="EMBL" id="CAB3377717.1"/>
    </source>
</evidence>
<proteinExistence type="predicted"/>
<accession>A0A8S1D8D7</accession>
<dbReference type="PANTHER" id="PTHR16091:SF1">
    <property type="entry name" value="TETRATRICOPEPTIDE REPEAT PROTEIN 17"/>
    <property type="match status" value="1"/>
</dbReference>
<comment type="caution">
    <text evidence="6">The sequence shown here is derived from an EMBL/GenBank/DDBJ whole genome shotgun (WGS) entry which is preliminary data.</text>
</comment>
<keyword evidence="5" id="KW-0732">Signal</keyword>
<dbReference type="Proteomes" id="UP000494165">
    <property type="component" value="Unassembled WGS sequence"/>
</dbReference>
<dbReference type="InterPro" id="IPR052630">
    <property type="entry name" value="TTC17"/>
</dbReference>
<dbReference type="EMBL" id="CADEPI010000149">
    <property type="protein sequence ID" value="CAB3377717.1"/>
    <property type="molecule type" value="Genomic_DNA"/>
</dbReference>